<organism evidence="6 7">
    <name type="scientific">Trichoderma harzianum</name>
    <name type="common">Hypocrea lixii</name>
    <dbReference type="NCBI Taxonomy" id="5544"/>
    <lineage>
        <taxon>Eukaryota</taxon>
        <taxon>Fungi</taxon>
        <taxon>Dikarya</taxon>
        <taxon>Ascomycota</taxon>
        <taxon>Pezizomycotina</taxon>
        <taxon>Sordariomycetes</taxon>
        <taxon>Hypocreomycetidae</taxon>
        <taxon>Hypocreales</taxon>
        <taxon>Hypocreaceae</taxon>
        <taxon>Trichoderma</taxon>
    </lineage>
</organism>
<feature type="region of interest" description="Disordered" evidence="4">
    <location>
        <begin position="61"/>
        <end position="144"/>
    </location>
</feature>
<protein>
    <recommendedName>
        <fullName evidence="5">Peptidase S8/S53 domain-containing protein</fullName>
    </recommendedName>
</protein>
<keyword evidence="3" id="KW-0720">Serine protease</keyword>
<dbReference type="InterPro" id="IPR036852">
    <property type="entry name" value="Peptidase_S8/S53_dom_sf"/>
</dbReference>
<dbReference type="Proteomes" id="UP000034112">
    <property type="component" value="Unassembled WGS sequence"/>
</dbReference>
<evidence type="ECO:0000256" key="2">
    <source>
        <dbReference type="ARBA" id="ARBA00022801"/>
    </source>
</evidence>
<dbReference type="SUPFAM" id="SSF52743">
    <property type="entry name" value="Subtilisin-like"/>
    <property type="match status" value="1"/>
</dbReference>
<evidence type="ECO:0000256" key="4">
    <source>
        <dbReference type="SAM" id="MobiDB-lite"/>
    </source>
</evidence>
<evidence type="ECO:0000259" key="5">
    <source>
        <dbReference type="Pfam" id="PF00082"/>
    </source>
</evidence>
<dbReference type="EMBL" id="JOKZ01000698">
    <property type="protein sequence ID" value="KKO96893.1"/>
    <property type="molecule type" value="Genomic_DNA"/>
</dbReference>
<feature type="domain" description="Peptidase S8/S53" evidence="5">
    <location>
        <begin position="533"/>
        <end position="735"/>
    </location>
</feature>
<feature type="compositionally biased region" description="Basic and acidic residues" evidence="4">
    <location>
        <begin position="122"/>
        <end position="144"/>
    </location>
</feature>
<accession>A0A0F9ZUS8</accession>
<feature type="compositionally biased region" description="Polar residues" evidence="4">
    <location>
        <begin position="73"/>
        <end position="92"/>
    </location>
</feature>
<feature type="region of interest" description="Disordered" evidence="4">
    <location>
        <begin position="157"/>
        <end position="200"/>
    </location>
</feature>
<dbReference type="OrthoDB" id="5093543at2759"/>
<dbReference type="OMA" id="PRLEKVH"/>
<evidence type="ECO:0000313" key="7">
    <source>
        <dbReference type="Proteomes" id="UP000034112"/>
    </source>
</evidence>
<dbReference type="PRINTS" id="PR00723">
    <property type="entry name" value="SUBTILISIN"/>
</dbReference>
<name>A0A0F9ZUS8_TRIHA</name>
<keyword evidence="1" id="KW-0645">Protease</keyword>
<dbReference type="GO" id="GO:0004252">
    <property type="term" value="F:serine-type endopeptidase activity"/>
    <property type="evidence" value="ECO:0007669"/>
    <property type="project" value="InterPro"/>
</dbReference>
<keyword evidence="2" id="KW-0378">Hydrolase</keyword>
<comment type="caution">
    <text evidence="6">The sequence shown here is derived from an EMBL/GenBank/DDBJ whole genome shotgun (WGS) entry which is preliminary data.</text>
</comment>
<proteinExistence type="predicted"/>
<feature type="compositionally biased region" description="Polar residues" evidence="4">
    <location>
        <begin position="173"/>
        <end position="190"/>
    </location>
</feature>
<evidence type="ECO:0000256" key="1">
    <source>
        <dbReference type="ARBA" id="ARBA00022670"/>
    </source>
</evidence>
<evidence type="ECO:0000313" key="6">
    <source>
        <dbReference type="EMBL" id="KKO96893.1"/>
    </source>
</evidence>
<gene>
    <name evidence="6" type="ORF">THAR02_11002</name>
</gene>
<dbReference type="InterPro" id="IPR015500">
    <property type="entry name" value="Peptidase_S8_subtilisin-rel"/>
</dbReference>
<dbReference type="InterPro" id="IPR000209">
    <property type="entry name" value="Peptidase_S8/S53_dom"/>
</dbReference>
<dbReference type="Gene3D" id="3.40.50.200">
    <property type="entry name" value="Peptidase S8/S53 domain"/>
    <property type="match status" value="1"/>
</dbReference>
<dbReference type="GO" id="GO:0006508">
    <property type="term" value="P:proteolysis"/>
    <property type="evidence" value="ECO:0007669"/>
    <property type="project" value="UniProtKB-KW"/>
</dbReference>
<evidence type="ECO:0000256" key="3">
    <source>
        <dbReference type="ARBA" id="ARBA00022825"/>
    </source>
</evidence>
<dbReference type="Pfam" id="PF00082">
    <property type="entry name" value="Peptidase_S8"/>
    <property type="match status" value="1"/>
</dbReference>
<sequence length="820" mass="92522">MHYAASFKQYTNAGAEIIALLIARDLEALRRKKSSGATFLGFANAEGRSVYEELQFSRQKEIRRQRARKKQRPPSQIPDQSVSTARPASNIPSEYPKADSKAQISVQASARDAATSLNYSSKEAKLDGRKRERQQQKKEEAERLKVEAEALARKSRVDFVKGQGTTGRDARRNSQSQTNDIESQILTVPSTLDDGRKTTKSVESLANMSIKRRDTGRLDGKLEQGGLAAEAPLVASKSNIQGDFNNLRDGPCFSLWSKYECQVLWNEFEKQFGRDNKSGFKFDRVLLYVTFPQVEVTVKGRLMDRQMADKSQQEHLGRKDMVHFFNWLYEKGVRHIIRVTVNDSGDPGEKIHTDHSIQQCLERFVVESLDWQKTDLDPETILRVSVRSLEKAAPTSEDPKNVELLPDRQLRELRLRWSGNNAVLRAWREPEGLPMLPRLEKVHLLTPPASKMFDDPQWIKQKVEEFRLRLNKNFRKARDNDPELGQEDVFQATNEIEVSLEAIDMDGGSKLTSREQWNNIPNKLLRPEDNFESDVVVALINDGVDRLDNTLSGQILEGKSFDYHDGQVRPPFSSARGHGTVMASMILRICPMAKIYLIRLKTYDAIEAALAKNATIISMSWTLPKSSAENETKDELHEILEVAVKRKVIMFCSSPDAGKFTELDYPSGPWRSRFFRIGAARADGTVFEWTPEDGISFVLPGVDVVKEQARVADFKYETGSNVATALAAGLAAMIIYCVKASIMALRIANQNMDSVIGIAITNGDLKRISEHDAMKQAFSTLGNVTASRFIQVWEKLDAISEKLEVAQSKSLMDDEKRELT</sequence>
<reference evidence="7" key="1">
    <citation type="journal article" date="2015" name="Genome Announc.">
        <title>Draft whole-genome sequence of the biocontrol agent Trichoderma harzianum T6776.</title>
        <authorList>
            <person name="Baroncelli R."/>
            <person name="Piaggeschi G."/>
            <person name="Fiorini L."/>
            <person name="Bertolini E."/>
            <person name="Zapparata A."/>
            <person name="Pe M.E."/>
            <person name="Sarrocco S."/>
            <person name="Vannacci G."/>
        </authorList>
    </citation>
    <scope>NUCLEOTIDE SEQUENCE [LARGE SCALE GENOMIC DNA]</scope>
    <source>
        <strain evidence="7">T6776</strain>
    </source>
</reference>
<dbReference type="AlphaFoldDB" id="A0A0F9ZUS8"/>